<keyword evidence="1" id="KW-0175">Coiled coil</keyword>
<organism evidence="2 3">
    <name type="scientific">Rhodoblastus acidophilus</name>
    <name type="common">Rhodopseudomonas acidophila</name>
    <dbReference type="NCBI Taxonomy" id="1074"/>
    <lineage>
        <taxon>Bacteria</taxon>
        <taxon>Pseudomonadati</taxon>
        <taxon>Pseudomonadota</taxon>
        <taxon>Alphaproteobacteria</taxon>
        <taxon>Hyphomicrobiales</taxon>
        <taxon>Rhodoblastaceae</taxon>
        <taxon>Rhodoblastus</taxon>
    </lineage>
</organism>
<proteinExistence type="predicted"/>
<sequence>MEAYAPPFSRTVAVDSVGEGGMNVKFAATPEECAELAQLDDLVGLRDLSVEAQLTRKGREGLIARGRVTAVVTQTCVVTLDAFDTAVDESFEIAFAPEAEAQAAYEKAMAELEAATDKARLLAEQPDPPDPIIDGKIDLGALACEFLALGLDPHPRKPGVAFDGHREDDDDSASPFAVLAAKIKKD</sequence>
<dbReference type="EMBL" id="FYDG01000015">
    <property type="protein sequence ID" value="SNB81391.1"/>
    <property type="molecule type" value="Genomic_DNA"/>
</dbReference>
<dbReference type="Pfam" id="PF02620">
    <property type="entry name" value="YceD"/>
    <property type="match status" value="1"/>
</dbReference>
<evidence type="ECO:0000313" key="2">
    <source>
        <dbReference type="EMBL" id="SNB81391.1"/>
    </source>
</evidence>
<evidence type="ECO:0000313" key="3">
    <source>
        <dbReference type="Proteomes" id="UP000198418"/>
    </source>
</evidence>
<accession>A0A212S7R9</accession>
<name>A0A212S7R9_RHOAC</name>
<dbReference type="Proteomes" id="UP000198418">
    <property type="component" value="Unassembled WGS sequence"/>
</dbReference>
<dbReference type="OrthoDB" id="8443793at2"/>
<dbReference type="RefSeq" id="WP_158255284.1">
    <property type="nucleotide sequence ID" value="NZ_FYDG01000015.1"/>
</dbReference>
<protein>
    <submittedName>
        <fullName evidence="2">Uncharacterized ACR, COG1399</fullName>
    </submittedName>
</protein>
<reference evidence="3" key="1">
    <citation type="submission" date="2017-06" db="EMBL/GenBank/DDBJ databases">
        <authorList>
            <person name="Varghese N."/>
            <person name="Submissions S."/>
        </authorList>
    </citation>
    <scope>NUCLEOTIDE SEQUENCE [LARGE SCALE GENOMIC DNA]</scope>
    <source>
        <strain evidence="3">DSM 137</strain>
    </source>
</reference>
<dbReference type="AlphaFoldDB" id="A0A212S7R9"/>
<dbReference type="InterPro" id="IPR003772">
    <property type="entry name" value="YceD"/>
</dbReference>
<feature type="coiled-coil region" evidence="1">
    <location>
        <begin position="98"/>
        <end position="125"/>
    </location>
</feature>
<gene>
    <name evidence="2" type="ORF">SAMN06265338_11533</name>
</gene>
<keyword evidence="3" id="KW-1185">Reference proteome</keyword>
<evidence type="ECO:0000256" key="1">
    <source>
        <dbReference type="SAM" id="Coils"/>
    </source>
</evidence>